<organism evidence="1">
    <name type="scientific">marine metagenome</name>
    <dbReference type="NCBI Taxonomy" id="408172"/>
    <lineage>
        <taxon>unclassified sequences</taxon>
        <taxon>metagenomes</taxon>
        <taxon>ecological metagenomes</taxon>
    </lineage>
</organism>
<reference evidence="1" key="1">
    <citation type="submission" date="2018-05" db="EMBL/GenBank/DDBJ databases">
        <authorList>
            <person name="Lanie J.A."/>
            <person name="Ng W.-L."/>
            <person name="Kazmierczak K.M."/>
            <person name="Andrzejewski T.M."/>
            <person name="Davidsen T.M."/>
            <person name="Wayne K.J."/>
            <person name="Tettelin H."/>
            <person name="Glass J.I."/>
            <person name="Rusch D."/>
            <person name="Podicherti R."/>
            <person name="Tsui H.-C.T."/>
            <person name="Winkler M.E."/>
        </authorList>
    </citation>
    <scope>NUCLEOTIDE SEQUENCE</scope>
</reference>
<gene>
    <name evidence="1" type="ORF">METZ01_LOCUS58245</name>
</gene>
<dbReference type="EMBL" id="UINC01003334">
    <property type="protein sequence ID" value="SVA05391.1"/>
    <property type="molecule type" value="Genomic_DNA"/>
</dbReference>
<name>A0A381SPZ8_9ZZZZ</name>
<accession>A0A381SPZ8</accession>
<protein>
    <submittedName>
        <fullName evidence="1">Uncharacterized protein</fullName>
    </submittedName>
</protein>
<proteinExistence type="predicted"/>
<feature type="non-terminal residue" evidence="1">
    <location>
        <position position="1"/>
    </location>
</feature>
<sequence length="75" mass="8011">VAKLADAQDLKSCGPYGPCGFDSHPRHFGFASGMASGTSSSGNWQYRVRDEECLSFVKMPAYESFSVGCPDANPS</sequence>
<evidence type="ECO:0000313" key="1">
    <source>
        <dbReference type="EMBL" id="SVA05391.1"/>
    </source>
</evidence>
<dbReference type="AlphaFoldDB" id="A0A381SPZ8"/>